<reference evidence="11" key="1">
    <citation type="submission" date="2021-01" db="EMBL/GenBank/DDBJ databases">
        <authorList>
            <consortium name="Genoscope - CEA"/>
            <person name="William W."/>
        </authorList>
    </citation>
    <scope>NUCLEOTIDE SEQUENCE</scope>
</reference>
<evidence type="ECO:0000313" key="11">
    <source>
        <dbReference type="EMBL" id="CAD8110202.1"/>
    </source>
</evidence>
<feature type="region of interest" description="Disordered" evidence="10">
    <location>
        <begin position="449"/>
        <end position="480"/>
    </location>
</feature>
<evidence type="ECO:0000256" key="7">
    <source>
        <dbReference type="ARBA" id="ARBA00023212"/>
    </source>
</evidence>
<evidence type="ECO:0000256" key="4">
    <source>
        <dbReference type="ARBA" id="ARBA00022553"/>
    </source>
</evidence>
<evidence type="ECO:0000256" key="9">
    <source>
        <dbReference type="SAM" id="Coils"/>
    </source>
</evidence>
<feature type="compositionally biased region" description="Polar residues" evidence="10">
    <location>
        <begin position="453"/>
        <end position="474"/>
    </location>
</feature>
<keyword evidence="4" id="KW-0597">Phosphoprotein</keyword>
<keyword evidence="6" id="KW-0969">Cilium</keyword>
<accession>A0A8S1Q3T7</accession>
<dbReference type="Pfam" id="PF06098">
    <property type="entry name" value="Radial_spoke_3"/>
    <property type="match status" value="1"/>
</dbReference>
<evidence type="ECO:0000256" key="5">
    <source>
        <dbReference type="ARBA" id="ARBA00022846"/>
    </source>
</evidence>
<feature type="region of interest" description="Disordered" evidence="10">
    <location>
        <begin position="545"/>
        <end position="565"/>
    </location>
</feature>
<comment type="similarity">
    <text evidence="2">Belongs to the flagellar radial spoke RSP3 family.</text>
</comment>
<evidence type="ECO:0000256" key="1">
    <source>
        <dbReference type="ARBA" id="ARBA00004611"/>
    </source>
</evidence>
<feature type="region of interest" description="Disordered" evidence="10">
    <location>
        <begin position="1"/>
        <end position="21"/>
    </location>
</feature>
<dbReference type="Proteomes" id="UP000692954">
    <property type="component" value="Unassembled WGS sequence"/>
</dbReference>
<keyword evidence="12" id="KW-1185">Reference proteome</keyword>
<gene>
    <name evidence="11" type="ORF">PSON_ATCC_30995.1.T0950107</name>
</gene>
<evidence type="ECO:0000256" key="2">
    <source>
        <dbReference type="ARBA" id="ARBA00006737"/>
    </source>
</evidence>
<dbReference type="PANTHER" id="PTHR21648">
    <property type="entry name" value="FLAGELLAR RADIAL SPOKE PROTEIN 3"/>
    <property type="match status" value="1"/>
</dbReference>
<evidence type="ECO:0000256" key="10">
    <source>
        <dbReference type="SAM" id="MobiDB-lite"/>
    </source>
</evidence>
<protein>
    <submittedName>
        <fullName evidence="11">Uncharacterized protein</fullName>
    </submittedName>
</protein>
<evidence type="ECO:0000256" key="6">
    <source>
        <dbReference type="ARBA" id="ARBA00023069"/>
    </source>
</evidence>
<keyword evidence="7" id="KW-0206">Cytoskeleton</keyword>
<comment type="caution">
    <text evidence="11">The sequence shown here is derived from an EMBL/GenBank/DDBJ whole genome shotgun (WGS) entry which is preliminary data.</text>
</comment>
<dbReference type="GO" id="GO:0005929">
    <property type="term" value="C:cilium"/>
    <property type="evidence" value="ECO:0007669"/>
    <property type="project" value="TreeGrafter"/>
</dbReference>
<dbReference type="PANTHER" id="PTHR21648:SF0">
    <property type="entry name" value="RADIAL SPOKE HEAD PROTEIN 3 HOMOLOG"/>
    <property type="match status" value="1"/>
</dbReference>
<feature type="coiled-coil region" evidence="9">
    <location>
        <begin position="242"/>
        <end position="288"/>
    </location>
</feature>
<sequence>MQAQAKVYQFDAEPQVSHPKYRDQDIYEELTDLPDNESRIKPDYYIDRPITPEYKPLPKGIDEQTQIEEYEPDLFDYKLEVEPVLQVLIGKSLEQARMELIEESERQELLIQKAAFLKKRNAELIVTQRMETAYVRKKDERERRILQHKKYQDQMKLSQQKFIARTLSKNVIKGINYRILNDLQNLGLLRNDHLLELKVQTLPWLIERIKQNCDQIQNSQMRLNSFLEDIQNPLIQHHQIYYQKEQLKRQKHLDQLEKKKIEIEERKKRKIEIRRRRALKEKRDIQKQAIYNLTISKAELSNSIFQVNIQEGISEIGQKGVVLHMDLFLLLAEVLDLITGDQIHQIDEYIIQTIWIDILINKCSSFNISLNSVMQPIIQEALNKIDEDLFIFEKNAKQLTIEFLRTQSPFWSSYVSQQFSNNIRKAILNKLLDGFFEIYFKSVNYKETKQKTEPQNQTDEPEQQINPQQPTQTDDNSESQLLDQQINQQQHKKDDQNIPEITQHDLDMVEAKKKINLIFKQPQTKFENISAIVNLLIPHLIDEQQQDQNQEQQTQDFENQQEIPQQIEEPVKSIGKWDFDPKIIDIYDGEQPLIQEGVRESIDSIFQYSFQDQVIVNDERAIEFARMQIYDFLKEKLESFMSVPDFSSLQFKKLKHTYPNIPIFDFLL</sequence>
<dbReference type="OrthoDB" id="313308at2759"/>
<comment type="subcellular location">
    <subcellularLocation>
        <location evidence="1">Cytoplasm</location>
        <location evidence="1">Cytoskeleton</location>
        <location evidence="1">Flagellum axoneme</location>
    </subcellularLocation>
</comment>
<keyword evidence="3" id="KW-0963">Cytoplasm</keyword>
<dbReference type="EMBL" id="CAJJDN010000095">
    <property type="protein sequence ID" value="CAD8110202.1"/>
    <property type="molecule type" value="Genomic_DNA"/>
</dbReference>
<evidence type="ECO:0000313" key="12">
    <source>
        <dbReference type="Proteomes" id="UP000692954"/>
    </source>
</evidence>
<dbReference type="AlphaFoldDB" id="A0A8S1Q3T7"/>
<proteinExistence type="inferred from homology"/>
<keyword evidence="5" id="KW-0282">Flagellum</keyword>
<keyword evidence="8" id="KW-0966">Cell projection</keyword>
<organism evidence="11 12">
    <name type="scientific">Paramecium sonneborni</name>
    <dbReference type="NCBI Taxonomy" id="65129"/>
    <lineage>
        <taxon>Eukaryota</taxon>
        <taxon>Sar</taxon>
        <taxon>Alveolata</taxon>
        <taxon>Ciliophora</taxon>
        <taxon>Intramacronucleata</taxon>
        <taxon>Oligohymenophorea</taxon>
        <taxon>Peniculida</taxon>
        <taxon>Parameciidae</taxon>
        <taxon>Paramecium</taxon>
    </lineage>
</organism>
<name>A0A8S1Q3T7_9CILI</name>
<dbReference type="InterPro" id="IPR009290">
    <property type="entry name" value="Radial_spoke_3"/>
</dbReference>
<keyword evidence="9" id="KW-0175">Coiled coil</keyword>
<evidence type="ECO:0000256" key="8">
    <source>
        <dbReference type="ARBA" id="ARBA00023273"/>
    </source>
</evidence>
<evidence type="ECO:0000256" key="3">
    <source>
        <dbReference type="ARBA" id="ARBA00022490"/>
    </source>
</evidence>
<feature type="compositionally biased region" description="Low complexity" evidence="10">
    <location>
        <begin position="546"/>
        <end position="565"/>
    </location>
</feature>